<feature type="active site" evidence="1">
    <location>
        <position position="78"/>
    </location>
</feature>
<dbReference type="Proteomes" id="UP000309186">
    <property type="component" value="Unassembled WGS sequence"/>
</dbReference>
<dbReference type="SUPFAM" id="SSF51905">
    <property type="entry name" value="FAD/NAD(P)-binding domain"/>
    <property type="match status" value="1"/>
</dbReference>
<dbReference type="Pfam" id="PF04820">
    <property type="entry name" value="Trp_halogenase"/>
    <property type="match status" value="1"/>
</dbReference>
<feature type="binding site" evidence="2">
    <location>
        <position position="185"/>
    </location>
    <ligand>
        <name>FAD</name>
        <dbReference type="ChEBI" id="CHEBI:57692"/>
    </ligand>
</feature>
<protein>
    <submittedName>
        <fullName evidence="3">Tryptophan 7-halogenase</fullName>
    </submittedName>
</protein>
<dbReference type="InterPro" id="IPR050816">
    <property type="entry name" value="Flavin-dep_Halogenase_NPB"/>
</dbReference>
<dbReference type="AlphaFoldDB" id="A0A5R9Q060"/>
<dbReference type="Gene3D" id="3.50.50.60">
    <property type="entry name" value="FAD/NAD(P)-binding domain"/>
    <property type="match status" value="1"/>
</dbReference>
<dbReference type="OrthoDB" id="7178350at2"/>
<dbReference type="PIRSF" id="PIRSF011396">
    <property type="entry name" value="Trp_halogenase"/>
    <property type="match status" value="1"/>
</dbReference>
<keyword evidence="2" id="KW-0547">Nucleotide-binding</keyword>
<proteinExistence type="predicted"/>
<feature type="binding site" evidence="2">
    <location>
        <position position="347"/>
    </location>
    <ligand>
        <name>FAD</name>
        <dbReference type="ChEBI" id="CHEBI:57692"/>
    </ligand>
</feature>
<sequence>MEIKNYVVVGGGTAGWITASLLATKLSHDKTKSVTLIESPDIPIIGVGEGTVPSIRQTLKRIGISESELITKCDATFKQSIKFANWMDKETHGEKNFYHHLFDYPFPFGDNLLPFWHKKKGSSFAEMVSIQQHLAELNLAPKNITDAEFTGISDYAYHFDAHKFAQLLKENAVEKLGVNYISDNVEDVTIDSEIGILALKLQKNGMTKYDFYIDCSGFTSLILGQKLAVPFIDKSNVIFSNKALTVQIPNLDKEIPPFTISTAHQAGWIWDIALSTRRGIGLVYCDRYMSEDTAREKLEKYVGNPLEEFNVRKIDMKIGYREQAWNKNCLAIGLSQGFVEPLEATAILLSDFSANLFCNKLPEHASDLEDFAKHFNKRITYTWERVIDFVKLHYCISNRTDSQFWLDNRDMSSIPTSLTEKLSLWMKSYPSKDDFFSKFEVFDLENYLYVLAGMDFSFKDLKMSDHELARYENQTNQVLKTFEEYKNRLPKQRELIKKVFENGFPKI</sequence>
<reference evidence="3 4" key="1">
    <citation type="submission" date="2018-01" db="EMBL/GenBank/DDBJ databases">
        <title>Co-occurrence of chitin degradation, pigmentation and bioactivity in marine Pseudoalteromonas.</title>
        <authorList>
            <person name="Paulsen S."/>
            <person name="Gram L."/>
            <person name="Machado H."/>
        </authorList>
    </citation>
    <scope>NUCLEOTIDE SEQUENCE [LARGE SCALE GENOMIC DNA]</scope>
    <source>
        <strain evidence="3 4">S3663</strain>
    </source>
</reference>
<dbReference type="PANTHER" id="PTHR43747">
    <property type="entry name" value="FAD-BINDING PROTEIN"/>
    <property type="match status" value="1"/>
</dbReference>
<comment type="caution">
    <text evidence="3">The sequence shown here is derived from an EMBL/GenBank/DDBJ whole genome shotgun (WGS) entry which is preliminary data.</text>
</comment>
<gene>
    <name evidence="3" type="ORF">C1E24_15235</name>
</gene>
<feature type="binding site" evidence="2">
    <location>
        <position position="78"/>
    </location>
    <ligand>
        <name>7-chloro-L-tryptophan</name>
        <dbReference type="ChEBI" id="CHEBI:58713"/>
    </ligand>
</feature>
<evidence type="ECO:0000256" key="2">
    <source>
        <dbReference type="PIRSR" id="PIRSR011396-2"/>
    </source>
</evidence>
<evidence type="ECO:0000313" key="4">
    <source>
        <dbReference type="Proteomes" id="UP000309186"/>
    </source>
</evidence>
<dbReference type="InterPro" id="IPR006905">
    <property type="entry name" value="Flavin_halogenase"/>
</dbReference>
<keyword evidence="2" id="KW-0274">FAD</keyword>
<evidence type="ECO:0000256" key="1">
    <source>
        <dbReference type="PIRSR" id="PIRSR011396-1"/>
    </source>
</evidence>
<keyword evidence="2" id="KW-0285">Flavoprotein</keyword>
<dbReference type="GO" id="GO:0000166">
    <property type="term" value="F:nucleotide binding"/>
    <property type="evidence" value="ECO:0007669"/>
    <property type="project" value="UniProtKB-KW"/>
</dbReference>
<accession>A0A5R9Q060</accession>
<dbReference type="GO" id="GO:0004497">
    <property type="term" value="F:monooxygenase activity"/>
    <property type="evidence" value="ECO:0007669"/>
    <property type="project" value="InterPro"/>
</dbReference>
<organism evidence="3 4">
    <name type="scientific">Pseudoalteromonas phenolica</name>
    <dbReference type="NCBI Taxonomy" id="161398"/>
    <lineage>
        <taxon>Bacteria</taxon>
        <taxon>Pseudomonadati</taxon>
        <taxon>Pseudomonadota</taxon>
        <taxon>Gammaproteobacteria</taxon>
        <taxon>Alteromonadales</taxon>
        <taxon>Pseudoalteromonadaceae</taxon>
        <taxon>Pseudoalteromonas</taxon>
    </lineage>
</organism>
<feature type="binding site" evidence="2">
    <location>
        <position position="334"/>
    </location>
    <ligand>
        <name>FAD</name>
        <dbReference type="ChEBI" id="CHEBI:57692"/>
    </ligand>
</feature>
<dbReference type="InterPro" id="IPR036188">
    <property type="entry name" value="FAD/NAD-bd_sf"/>
</dbReference>
<name>A0A5R9Q060_9GAMM</name>
<feature type="binding site" evidence="2">
    <location>
        <begin position="11"/>
        <end position="14"/>
    </location>
    <ligand>
        <name>FAD</name>
        <dbReference type="ChEBI" id="CHEBI:57692"/>
    </ligand>
</feature>
<dbReference type="PANTHER" id="PTHR43747:SF4">
    <property type="entry name" value="FLAVIN-DEPENDENT TRYPTOPHAN HALOGENASE"/>
    <property type="match status" value="1"/>
</dbReference>
<evidence type="ECO:0000313" key="3">
    <source>
        <dbReference type="EMBL" id="TLX46214.1"/>
    </source>
</evidence>
<dbReference type="InterPro" id="IPR033856">
    <property type="entry name" value="Trp_halogen"/>
</dbReference>
<dbReference type="EMBL" id="PPSW01000025">
    <property type="protein sequence ID" value="TLX46214.1"/>
    <property type="molecule type" value="Genomic_DNA"/>
</dbReference>
<feature type="binding site" evidence="2">
    <location>
        <position position="343"/>
    </location>
    <ligand>
        <name>L-tryptophan</name>
        <dbReference type="ChEBI" id="CHEBI:57912"/>
    </ligand>
</feature>